<sequence>MPIIEVLSLRNVSFEETDCLRVFKKLQVVTIRSKIPIKVLDSVKLFAINTMESTERDINQQLIDEYSDKFSKRLTDNNGEDIYFKNLNDWRRYKHILQMKKIF</sequence>
<reference evidence="2" key="2">
    <citation type="submission" date="2015-08" db="UniProtKB">
        <authorList>
            <consortium name="WormBaseParasite"/>
        </authorList>
    </citation>
    <scope>IDENTIFICATION</scope>
</reference>
<evidence type="ECO:0000313" key="1">
    <source>
        <dbReference type="Proteomes" id="UP000035680"/>
    </source>
</evidence>
<protein>
    <submittedName>
        <fullName evidence="2">Uncharacterized protein</fullName>
    </submittedName>
</protein>
<dbReference type="AlphaFoldDB" id="A0A0K0EYZ3"/>
<reference evidence="1" key="1">
    <citation type="submission" date="2014-07" db="EMBL/GenBank/DDBJ databases">
        <authorList>
            <person name="Martin A.A"/>
            <person name="De Silva N."/>
        </authorList>
    </citation>
    <scope>NUCLEOTIDE SEQUENCE</scope>
</reference>
<organism evidence="1 2">
    <name type="scientific">Strongyloides venezuelensis</name>
    <name type="common">Threadworm</name>
    <dbReference type="NCBI Taxonomy" id="75913"/>
    <lineage>
        <taxon>Eukaryota</taxon>
        <taxon>Metazoa</taxon>
        <taxon>Ecdysozoa</taxon>
        <taxon>Nematoda</taxon>
        <taxon>Chromadorea</taxon>
        <taxon>Rhabditida</taxon>
        <taxon>Tylenchina</taxon>
        <taxon>Panagrolaimomorpha</taxon>
        <taxon>Strongyloidoidea</taxon>
        <taxon>Strongyloididae</taxon>
        <taxon>Strongyloides</taxon>
    </lineage>
</organism>
<keyword evidence="1" id="KW-1185">Reference proteome</keyword>
<dbReference type="WBParaSite" id="SVE_0175200.1">
    <property type="protein sequence ID" value="SVE_0175200.1"/>
    <property type="gene ID" value="SVE_0175200"/>
</dbReference>
<accession>A0A0K0EYZ3</accession>
<evidence type="ECO:0000313" key="2">
    <source>
        <dbReference type="WBParaSite" id="SVE_0175200.1"/>
    </source>
</evidence>
<proteinExistence type="predicted"/>
<dbReference type="Proteomes" id="UP000035680">
    <property type="component" value="Unassembled WGS sequence"/>
</dbReference>
<name>A0A0K0EYZ3_STRVS</name>